<gene>
    <name evidence="3" type="ORF">ACFL6M_06435</name>
</gene>
<dbReference type="PANTHER" id="PTHR35004">
    <property type="entry name" value="TRANSPOSASE RV3428C-RELATED"/>
    <property type="match status" value="1"/>
</dbReference>
<dbReference type="PANTHER" id="PTHR35004:SF6">
    <property type="entry name" value="TRANSPOSASE"/>
    <property type="match status" value="1"/>
</dbReference>
<name>A0ABV6YLM6_UNCEI</name>
<evidence type="ECO:0000256" key="1">
    <source>
        <dbReference type="SAM" id="MobiDB-lite"/>
    </source>
</evidence>
<dbReference type="PROSITE" id="PS50994">
    <property type="entry name" value="INTEGRASE"/>
    <property type="match status" value="1"/>
</dbReference>
<dbReference type="Pfam" id="PF00665">
    <property type="entry name" value="rve"/>
    <property type="match status" value="1"/>
</dbReference>
<dbReference type="EMBL" id="JBHPKH010000097">
    <property type="protein sequence ID" value="MFC1573220.1"/>
    <property type="molecule type" value="Genomic_DNA"/>
</dbReference>
<dbReference type="SUPFAM" id="SSF53098">
    <property type="entry name" value="Ribonuclease H-like"/>
    <property type="match status" value="1"/>
</dbReference>
<feature type="region of interest" description="Disordered" evidence="1">
    <location>
        <begin position="486"/>
        <end position="511"/>
    </location>
</feature>
<dbReference type="SUPFAM" id="SSF46689">
    <property type="entry name" value="Homeodomain-like"/>
    <property type="match status" value="1"/>
</dbReference>
<comment type="caution">
    <text evidence="3">The sequence shown here is derived from an EMBL/GenBank/DDBJ whole genome shotgun (WGS) entry which is preliminary data.</text>
</comment>
<dbReference type="Proteomes" id="UP001593833">
    <property type="component" value="Unassembled WGS sequence"/>
</dbReference>
<evidence type="ECO:0000313" key="3">
    <source>
        <dbReference type="EMBL" id="MFC1573220.1"/>
    </source>
</evidence>
<dbReference type="InterPro" id="IPR001584">
    <property type="entry name" value="Integrase_cat-core"/>
</dbReference>
<dbReference type="InterPro" id="IPR012337">
    <property type="entry name" value="RNaseH-like_sf"/>
</dbReference>
<proteinExistence type="predicted"/>
<reference evidence="3 4" key="1">
    <citation type="submission" date="2024-09" db="EMBL/GenBank/DDBJ databases">
        <authorList>
            <person name="D'Angelo T."/>
        </authorList>
    </citation>
    <scope>NUCLEOTIDE SEQUENCE [LARGE SCALE GENOMIC DNA]</scope>
    <source>
        <strain evidence="3">SAG AM-320-E07</strain>
    </source>
</reference>
<feature type="non-terminal residue" evidence="3">
    <location>
        <position position="1"/>
    </location>
</feature>
<accession>A0ABV6YLM6</accession>
<feature type="domain" description="Integrase catalytic" evidence="2">
    <location>
        <begin position="218"/>
        <end position="387"/>
    </location>
</feature>
<protein>
    <submittedName>
        <fullName evidence="3">DDE-type integrase/transposase/recombinase</fullName>
    </submittedName>
</protein>
<evidence type="ECO:0000259" key="2">
    <source>
        <dbReference type="PROSITE" id="PS50994"/>
    </source>
</evidence>
<evidence type="ECO:0000313" key="4">
    <source>
        <dbReference type="Proteomes" id="UP001593833"/>
    </source>
</evidence>
<keyword evidence="4" id="KW-1185">Reference proteome</keyword>
<organism evidence="3 4">
    <name type="scientific">Eiseniibacteriota bacterium</name>
    <dbReference type="NCBI Taxonomy" id="2212470"/>
    <lineage>
        <taxon>Bacteria</taxon>
        <taxon>Candidatus Eiseniibacteriota</taxon>
    </lineage>
</organism>
<dbReference type="Gene3D" id="3.30.420.10">
    <property type="entry name" value="Ribonuclease H-like superfamily/Ribonuclease H"/>
    <property type="match status" value="1"/>
</dbReference>
<sequence>VCVKPLGHHDPVRDRFQVVSQKRLHTIRLRSACRAAHGGLAAAGDHPGMDERTERKEEEVMIQDQSRPPRPTPRDWAVFRYGLISEATRPLTDEVVAQVLARIAARQHQLPDASLRRFSAATLRAWLKAYLRGGLEALMPKTRVDKGSFRSIDDDTAEVIARHRVQHRALSVKLFHQILHQDDVLPKGVRVCEATLRRFLKARGLDKAVRGPGKARAKYEMPHPNDLWVGDFMHGPRVKAAAGKRKAILCAIIDDHSRVIVGGRFSFHEETADLLHTLRDAIATYGVPVRFYCDNGPAFSSHHLTEACGRIGCALLHSEPFDSPSRGKIERFFRTVRMRCLPRLTKDDLTSLDALNERFEDWLREDYHLRRHGGINMKPLDRYLAGAEQTLITRLSSQEIDHAFMGRLMRYVRNDATVKVGGIFYEVPPEFIGARVNLRFPVGRPDHLFLYRDDAPVGAIAPVDLVENARFHAQKVELSYAELLARREEENSKSEKSGKGEKTRKEKEELS</sequence>
<dbReference type="InterPro" id="IPR009057">
    <property type="entry name" value="Homeodomain-like_sf"/>
</dbReference>
<dbReference type="InterPro" id="IPR036397">
    <property type="entry name" value="RNaseH_sf"/>
</dbReference>